<sequence>MSRELKRIRRRKATQKKLDGIWEQSNSSLIVHYSCESFYDTEDGRTPRVTSIAVRNLASGQTESFSIHKVAEQQRIPFDEIHNKYDDLEKEMLEEFFDFARTHQHFNWVHWNMRDINYGFAALEHRFRVLGGDPVVILEDRKFDLARALVSIYGLGYIEHPRLQKLIDKNRITDRGFLSGAEEAKAFEDKEYVKLHQSTLRKVDILANIFERTADGSIKTNASWLERYAAHPKILVEVIREHWVWSLIVMVAISVGLFSRVADWF</sequence>
<evidence type="ECO:0000313" key="2">
    <source>
        <dbReference type="EMBL" id="RLK50657.1"/>
    </source>
</evidence>
<feature type="transmembrane region" description="Helical" evidence="1">
    <location>
        <begin position="243"/>
        <end position="262"/>
    </location>
</feature>
<keyword evidence="1" id="KW-0472">Membrane</keyword>
<accession>A0A498C6H0</accession>
<name>A0A498C6H0_9GAMM</name>
<protein>
    <submittedName>
        <fullName evidence="2">Uncharacterized protein</fullName>
    </submittedName>
</protein>
<gene>
    <name evidence="2" type="ORF">DFR31_0563</name>
</gene>
<proteinExistence type="predicted"/>
<comment type="caution">
    <text evidence="2">The sequence shown here is derived from an EMBL/GenBank/DDBJ whole genome shotgun (WGS) entry which is preliminary data.</text>
</comment>
<dbReference type="RefSeq" id="WP_121441124.1">
    <property type="nucleotide sequence ID" value="NZ_RCDA01000001.1"/>
</dbReference>
<dbReference type="EMBL" id="RCDA01000001">
    <property type="protein sequence ID" value="RLK50657.1"/>
    <property type="molecule type" value="Genomic_DNA"/>
</dbReference>
<dbReference type="AlphaFoldDB" id="A0A498C6H0"/>
<keyword evidence="3" id="KW-1185">Reference proteome</keyword>
<evidence type="ECO:0000313" key="3">
    <source>
        <dbReference type="Proteomes" id="UP000275461"/>
    </source>
</evidence>
<dbReference type="Proteomes" id="UP000275461">
    <property type="component" value="Unassembled WGS sequence"/>
</dbReference>
<organism evidence="2 3">
    <name type="scientific">Alkalispirillum mobile</name>
    <dbReference type="NCBI Taxonomy" id="85925"/>
    <lineage>
        <taxon>Bacteria</taxon>
        <taxon>Pseudomonadati</taxon>
        <taxon>Pseudomonadota</taxon>
        <taxon>Gammaproteobacteria</taxon>
        <taxon>Chromatiales</taxon>
        <taxon>Ectothiorhodospiraceae</taxon>
        <taxon>Alkalispirillum</taxon>
    </lineage>
</organism>
<dbReference type="OrthoDB" id="7889003at2"/>
<reference evidence="2 3" key="1">
    <citation type="submission" date="2018-10" db="EMBL/GenBank/DDBJ databases">
        <title>Genomic Encyclopedia of Type Strains, Phase IV (KMG-IV): sequencing the most valuable type-strain genomes for metagenomic binning, comparative biology and taxonomic classification.</title>
        <authorList>
            <person name="Goeker M."/>
        </authorList>
    </citation>
    <scope>NUCLEOTIDE SEQUENCE [LARGE SCALE GENOMIC DNA]</scope>
    <source>
        <strain evidence="2 3">DSM 12769</strain>
    </source>
</reference>
<keyword evidence="1" id="KW-1133">Transmembrane helix</keyword>
<evidence type="ECO:0000256" key="1">
    <source>
        <dbReference type="SAM" id="Phobius"/>
    </source>
</evidence>
<keyword evidence="1" id="KW-0812">Transmembrane</keyword>